<dbReference type="PANTHER" id="PTHR43031:SF1">
    <property type="entry name" value="PYRIDINE NUCLEOTIDE-DISULPHIDE OXIDOREDUCTASE"/>
    <property type="match status" value="1"/>
</dbReference>
<dbReference type="EMBL" id="CP003243">
    <property type="protein sequence ID" value="AFD00640.1"/>
    <property type="molecule type" value="Genomic_DNA"/>
</dbReference>
<dbReference type="AlphaFoldDB" id="H8I4P5"/>
<gene>
    <name evidence="2" type="ordered locus">Mtc_1900</name>
</gene>
<feature type="domain" description="Rhodanese" evidence="1">
    <location>
        <begin position="41"/>
        <end position="131"/>
    </location>
</feature>
<accession>H8I4P5</accession>
<dbReference type="KEGG" id="mez:Mtc_1900"/>
<dbReference type="eggNOG" id="arCOG02021">
    <property type="taxonomic scope" value="Archaea"/>
</dbReference>
<dbReference type="CDD" id="cd00158">
    <property type="entry name" value="RHOD"/>
    <property type="match status" value="1"/>
</dbReference>
<evidence type="ECO:0000313" key="2">
    <source>
        <dbReference type="EMBL" id="AFD00640.1"/>
    </source>
</evidence>
<dbReference type="Pfam" id="PF00581">
    <property type="entry name" value="Rhodanese"/>
    <property type="match status" value="1"/>
</dbReference>
<protein>
    <submittedName>
        <fullName evidence="2">Rhodanese-related sulfurtransferase</fullName>
    </submittedName>
</protein>
<reference evidence="2 3" key="1">
    <citation type="journal article" date="2012" name="J. Bacteriol.">
        <title>Complete genome sequence of a thermophilic methanogen, Methanocella conradii HZ254, isolated from Chinese rice field soil.</title>
        <authorList>
            <person name="Lu Z."/>
            <person name="Lu Y."/>
        </authorList>
    </citation>
    <scope>NUCLEOTIDE SEQUENCE [LARGE SCALE GENOMIC DNA]</scope>
    <source>
        <strain evidence="3">DSM 24694 / JCM 17849 / CGMCC 1.5162 / HZ254</strain>
    </source>
</reference>
<dbReference type="Proteomes" id="UP000005233">
    <property type="component" value="Chromosome"/>
</dbReference>
<dbReference type="SUPFAM" id="SSF52821">
    <property type="entry name" value="Rhodanese/Cell cycle control phosphatase"/>
    <property type="match status" value="1"/>
</dbReference>
<dbReference type="SMART" id="SM00450">
    <property type="entry name" value="RHOD"/>
    <property type="match status" value="1"/>
</dbReference>
<organism evidence="2 3">
    <name type="scientific">Methanocella conradii (strain DSM 24694 / JCM 17849 / CGMCC 1.5162 / HZ254)</name>
    <dbReference type="NCBI Taxonomy" id="1041930"/>
    <lineage>
        <taxon>Archaea</taxon>
        <taxon>Methanobacteriati</taxon>
        <taxon>Methanobacteriota</taxon>
        <taxon>Stenosarchaea group</taxon>
        <taxon>Methanomicrobia</taxon>
        <taxon>Methanocellales</taxon>
        <taxon>Methanocellaceae</taxon>
        <taxon>Methanocella</taxon>
    </lineage>
</organism>
<dbReference type="PROSITE" id="PS50206">
    <property type="entry name" value="RHODANESE_3"/>
    <property type="match status" value="1"/>
</dbReference>
<evidence type="ECO:0000259" key="1">
    <source>
        <dbReference type="PROSITE" id="PS50206"/>
    </source>
</evidence>
<dbReference type="InterPro" id="IPR050229">
    <property type="entry name" value="GlpE_sulfurtransferase"/>
</dbReference>
<dbReference type="InterPro" id="IPR001763">
    <property type="entry name" value="Rhodanese-like_dom"/>
</dbReference>
<sequence>MALYHFRELIYSPILFYFGDAVATAQIKFISVTHLKKIIDGGEPVKLVDVRGSEEYAKEHIKGAMSIPLDSLDKAKQLFKGDDAIIVYCDSYVCSASTSAAKALAKMGFTNVRDYKGGLLEWKMNGFPTESL</sequence>
<keyword evidence="3" id="KW-1185">Reference proteome</keyword>
<dbReference type="PANTHER" id="PTHR43031">
    <property type="entry name" value="FAD-DEPENDENT OXIDOREDUCTASE"/>
    <property type="match status" value="1"/>
</dbReference>
<dbReference type="STRING" id="1041930.Mtc_1900"/>
<evidence type="ECO:0000313" key="3">
    <source>
        <dbReference type="Proteomes" id="UP000005233"/>
    </source>
</evidence>
<dbReference type="Gene3D" id="3.40.250.10">
    <property type="entry name" value="Rhodanese-like domain"/>
    <property type="match status" value="1"/>
</dbReference>
<dbReference type="InterPro" id="IPR036873">
    <property type="entry name" value="Rhodanese-like_dom_sf"/>
</dbReference>
<proteinExistence type="predicted"/>
<name>H8I4P5_METCZ</name>
<dbReference type="HOGENOM" id="CLU_089574_6_4_2"/>